<keyword evidence="5" id="KW-0472">Membrane</keyword>
<dbReference type="GO" id="GO:0046872">
    <property type="term" value="F:metal ion binding"/>
    <property type="evidence" value="ECO:0007669"/>
    <property type="project" value="UniProtKB-KW"/>
</dbReference>
<proteinExistence type="predicted"/>
<dbReference type="EMBL" id="RBXL01000001">
    <property type="protein sequence ID" value="RKT46341.1"/>
    <property type="molecule type" value="Genomic_DNA"/>
</dbReference>
<sequence>MRRTNGDSEASIHRSTPLRTGDTAGHESGLPLGHALKIRSMVTVAGEFLPFMWPMRNYIYNNPLNGFEHLPFEEAVEQATRLFHARGYLRRTDYQAMMDEGRIDLEVIQDLVSEFLRDWAPNDDSGEDDGEPLDLEHILTTLMTRMDQPSVGDAYPSTDAILARLRPSADQP</sequence>
<gene>
    <name evidence="7" type="ORF">BDD21_3849</name>
</gene>
<evidence type="ECO:0000256" key="3">
    <source>
        <dbReference type="ARBA" id="ARBA00022723"/>
    </source>
</evidence>
<evidence type="ECO:0000313" key="8">
    <source>
        <dbReference type="Proteomes" id="UP000274556"/>
    </source>
</evidence>
<dbReference type="PANTHER" id="PTHR38344:SF1">
    <property type="entry name" value="INORGANIC CARBON TRANSPORTER SUBUNIT DABA-RELATED"/>
    <property type="match status" value="1"/>
</dbReference>
<keyword evidence="2" id="KW-1003">Cell membrane</keyword>
<evidence type="ECO:0000256" key="6">
    <source>
        <dbReference type="SAM" id="MobiDB-lite"/>
    </source>
</evidence>
<evidence type="ECO:0000256" key="2">
    <source>
        <dbReference type="ARBA" id="ARBA00022475"/>
    </source>
</evidence>
<dbReference type="AlphaFoldDB" id="A0A495VAB8"/>
<dbReference type="InterPro" id="IPR018752">
    <property type="entry name" value="DabA"/>
</dbReference>
<dbReference type="Proteomes" id="UP000274556">
    <property type="component" value="Unassembled WGS sequence"/>
</dbReference>
<keyword evidence="8" id="KW-1185">Reference proteome</keyword>
<feature type="region of interest" description="Disordered" evidence="6">
    <location>
        <begin position="1"/>
        <end position="26"/>
    </location>
</feature>
<accession>A0A495VAB8</accession>
<protein>
    <submittedName>
        <fullName evidence="7">Uncharacterized protein DUF2309</fullName>
    </submittedName>
</protein>
<keyword evidence="1" id="KW-0813">Transport</keyword>
<reference evidence="7 8" key="1">
    <citation type="submission" date="2018-10" db="EMBL/GenBank/DDBJ databases">
        <title>Genomic Encyclopedia of Archaeal and Bacterial Type Strains, Phase II (KMG-II): from individual species to whole genera.</title>
        <authorList>
            <person name="Goeker M."/>
        </authorList>
    </citation>
    <scope>NUCLEOTIDE SEQUENCE [LARGE SCALE GENOMIC DNA]</scope>
    <source>
        <strain evidence="7 8">DSM 235</strain>
    </source>
</reference>
<keyword evidence="3" id="KW-0479">Metal-binding</keyword>
<evidence type="ECO:0000313" key="7">
    <source>
        <dbReference type="EMBL" id="RKT46341.1"/>
    </source>
</evidence>
<organism evidence="7 8">
    <name type="scientific">Thiocapsa rosea</name>
    <dbReference type="NCBI Taxonomy" id="69360"/>
    <lineage>
        <taxon>Bacteria</taxon>
        <taxon>Pseudomonadati</taxon>
        <taxon>Pseudomonadota</taxon>
        <taxon>Gammaproteobacteria</taxon>
        <taxon>Chromatiales</taxon>
        <taxon>Chromatiaceae</taxon>
        <taxon>Thiocapsa</taxon>
    </lineage>
</organism>
<keyword evidence="4" id="KW-0862">Zinc</keyword>
<name>A0A495VAB8_9GAMM</name>
<feature type="compositionally biased region" description="Basic and acidic residues" evidence="6">
    <location>
        <begin position="1"/>
        <end position="12"/>
    </location>
</feature>
<dbReference type="PANTHER" id="PTHR38344">
    <property type="entry name" value="UPF0753 PROTEIN AQ_863"/>
    <property type="match status" value="1"/>
</dbReference>
<evidence type="ECO:0000256" key="1">
    <source>
        <dbReference type="ARBA" id="ARBA00022448"/>
    </source>
</evidence>
<evidence type="ECO:0000256" key="5">
    <source>
        <dbReference type="ARBA" id="ARBA00023136"/>
    </source>
</evidence>
<evidence type="ECO:0000256" key="4">
    <source>
        <dbReference type="ARBA" id="ARBA00022833"/>
    </source>
</evidence>
<comment type="caution">
    <text evidence="7">The sequence shown here is derived from an EMBL/GenBank/DDBJ whole genome shotgun (WGS) entry which is preliminary data.</text>
</comment>
<dbReference type="Pfam" id="PF10070">
    <property type="entry name" value="DabA"/>
    <property type="match status" value="1"/>
</dbReference>